<dbReference type="AlphaFoldDB" id="A0A6A4X5A9"/>
<keyword evidence="5 12" id="KW-0812">Transmembrane</keyword>
<reference evidence="14 15" key="1">
    <citation type="submission" date="2019-07" db="EMBL/GenBank/DDBJ databases">
        <title>Draft genome assembly of a fouling barnacle, Amphibalanus amphitrite (Darwin, 1854): The first reference genome for Thecostraca.</title>
        <authorList>
            <person name="Kim W."/>
        </authorList>
    </citation>
    <scope>NUCLEOTIDE SEQUENCE [LARGE SCALE GENOMIC DNA]</scope>
    <source>
        <strain evidence="14">SNU_AA5</strain>
        <tissue evidence="14">Soma without cirri and trophi</tissue>
    </source>
</reference>
<evidence type="ECO:0000256" key="4">
    <source>
        <dbReference type="ARBA" id="ARBA00022461"/>
    </source>
</evidence>
<evidence type="ECO:0000256" key="10">
    <source>
        <dbReference type="ARBA" id="ARBA00023201"/>
    </source>
</evidence>
<keyword evidence="7" id="KW-0915">Sodium</keyword>
<evidence type="ECO:0000313" key="15">
    <source>
        <dbReference type="Proteomes" id="UP000440578"/>
    </source>
</evidence>
<evidence type="ECO:0000256" key="3">
    <source>
        <dbReference type="ARBA" id="ARBA00022448"/>
    </source>
</evidence>
<evidence type="ECO:0000256" key="2">
    <source>
        <dbReference type="ARBA" id="ARBA00007193"/>
    </source>
</evidence>
<evidence type="ECO:0000313" key="14">
    <source>
        <dbReference type="EMBL" id="KAF0311194.1"/>
    </source>
</evidence>
<keyword evidence="9 13" id="KW-0472">Membrane</keyword>
<sequence length="483" mass="53858">MPCGCSCGGRRWVAGPSAEVGISGLPVVLSPSAHWLRRLIWAIALATALFWLVLQVRLSVLRLQHQSVSTTARSSTQLELPFPAVTVCAGERLNVDRVLNLTQPGTTVEQWRSIKHMSRYKLIRWRQFNFDEFFSQTSHNWSELVKSCEYQGDACESVGDVTRSVTSQQGTCYTLHQKTPATGTWTKPQLTIDLQLPPASSTSSEQYWQVFLHPESLHFDDARMLVKSSLSLVQVVPGTVSYVRVHRRSHTYISTAEEPCSDNVTAEENADCVMDCIIQDQGLTAELEQSGNDTLADEDIDDSEIANCTLPWEISNDRRPCRSYSALRSALKSSPDLSQFTEYEVMAAYFLCSCPFQCTEISYPIQVPEKMALEDSVDSRRSARVALWLSMQQEVLEDKWSFTFSQLVAESGGNMGIFLGASLLSLLELLDCFIFWMLRRVGARGPADANPAQAKPSQTSVNIAVGYQGKVEGIRRQSWGGLK</sequence>
<keyword evidence="3 12" id="KW-0813">Transport</keyword>
<evidence type="ECO:0000256" key="6">
    <source>
        <dbReference type="ARBA" id="ARBA00022989"/>
    </source>
</evidence>
<comment type="caution">
    <text evidence="14">The sequence shown here is derived from an EMBL/GenBank/DDBJ whole genome shotgun (WGS) entry which is preliminary data.</text>
</comment>
<comment type="similarity">
    <text evidence="2 12">Belongs to the amiloride-sensitive sodium channel (TC 1.A.6) family.</text>
</comment>
<dbReference type="EMBL" id="VIIS01000255">
    <property type="protein sequence ID" value="KAF0311194.1"/>
    <property type="molecule type" value="Genomic_DNA"/>
</dbReference>
<comment type="subcellular location">
    <subcellularLocation>
        <location evidence="1">Membrane</location>
        <topology evidence="1">Multi-pass membrane protein</topology>
    </subcellularLocation>
</comment>
<dbReference type="Gene3D" id="1.10.287.770">
    <property type="entry name" value="YojJ-like"/>
    <property type="match status" value="1"/>
</dbReference>
<dbReference type="PANTHER" id="PTHR11690">
    <property type="entry name" value="AMILORIDE-SENSITIVE SODIUM CHANNEL-RELATED"/>
    <property type="match status" value="1"/>
</dbReference>
<dbReference type="Gene3D" id="2.60.470.10">
    <property type="entry name" value="Acid-sensing ion channels like domains"/>
    <property type="match status" value="1"/>
</dbReference>
<gene>
    <name evidence="14" type="primary">Asic1</name>
    <name evidence="14" type="ORF">FJT64_017940</name>
</gene>
<dbReference type="PRINTS" id="PR01078">
    <property type="entry name" value="AMINACHANNEL"/>
</dbReference>
<dbReference type="Proteomes" id="UP000440578">
    <property type="component" value="Unassembled WGS sequence"/>
</dbReference>
<evidence type="ECO:0000256" key="11">
    <source>
        <dbReference type="ARBA" id="ARBA00023303"/>
    </source>
</evidence>
<dbReference type="GO" id="GO:0005886">
    <property type="term" value="C:plasma membrane"/>
    <property type="evidence" value="ECO:0007669"/>
    <property type="project" value="TreeGrafter"/>
</dbReference>
<keyword evidence="15" id="KW-1185">Reference proteome</keyword>
<evidence type="ECO:0000256" key="13">
    <source>
        <dbReference type="SAM" id="Phobius"/>
    </source>
</evidence>
<evidence type="ECO:0000256" key="9">
    <source>
        <dbReference type="ARBA" id="ARBA00023136"/>
    </source>
</evidence>
<keyword evidence="6 13" id="KW-1133">Transmembrane helix</keyword>
<feature type="transmembrane region" description="Helical" evidence="13">
    <location>
        <begin position="39"/>
        <end position="58"/>
    </location>
</feature>
<dbReference type="Pfam" id="PF00858">
    <property type="entry name" value="ASC"/>
    <property type="match status" value="2"/>
</dbReference>
<evidence type="ECO:0000256" key="8">
    <source>
        <dbReference type="ARBA" id="ARBA00023065"/>
    </source>
</evidence>
<evidence type="ECO:0000256" key="12">
    <source>
        <dbReference type="RuleBase" id="RU000679"/>
    </source>
</evidence>
<dbReference type="OrthoDB" id="7939651at2759"/>
<protein>
    <submittedName>
        <fullName evidence="14">Acid-sensing ion channel 1</fullName>
    </submittedName>
</protein>
<evidence type="ECO:0000256" key="5">
    <source>
        <dbReference type="ARBA" id="ARBA00022692"/>
    </source>
</evidence>
<dbReference type="GO" id="GO:0015280">
    <property type="term" value="F:ligand-gated sodium channel activity"/>
    <property type="evidence" value="ECO:0007669"/>
    <property type="project" value="TreeGrafter"/>
</dbReference>
<proteinExistence type="inferred from homology"/>
<keyword evidence="8 12" id="KW-0406">Ion transport</keyword>
<accession>A0A6A4X5A9</accession>
<dbReference type="InterPro" id="IPR001873">
    <property type="entry name" value="ENaC"/>
</dbReference>
<keyword evidence="4 12" id="KW-0894">Sodium channel</keyword>
<evidence type="ECO:0000256" key="1">
    <source>
        <dbReference type="ARBA" id="ARBA00004141"/>
    </source>
</evidence>
<keyword evidence="11 12" id="KW-0407">Ion channel</keyword>
<organism evidence="14 15">
    <name type="scientific">Amphibalanus amphitrite</name>
    <name type="common">Striped barnacle</name>
    <name type="synonym">Balanus amphitrite</name>
    <dbReference type="NCBI Taxonomy" id="1232801"/>
    <lineage>
        <taxon>Eukaryota</taxon>
        <taxon>Metazoa</taxon>
        <taxon>Ecdysozoa</taxon>
        <taxon>Arthropoda</taxon>
        <taxon>Crustacea</taxon>
        <taxon>Multicrustacea</taxon>
        <taxon>Cirripedia</taxon>
        <taxon>Thoracica</taxon>
        <taxon>Thoracicalcarea</taxon>
        <taxon>Balanomorpha</taxon>
        <taxon>Balanoidea</taxon>
        <taxon>Balanidae</taxon>
        <taxon>Amphibalaninae</taxon>
        <taxon>Amphibalanus</taxon>
    </lineage>
</organism>
<evidence type="ECO:0000256" key="7">
    <source>
        <dbReference type="ARBA" id="ARBA00023053"/>
    </source>
</evidence>
<keyword evidence="10 12" id="KW-0739">Sodium transport</keyword>
<name>A0A6A4X5A9_AMPAM</name>
<dbReference type="PANTHER" id="PTHR11690:SF300">
    <property type="entry name" value="PICKPOCKET PROTEIN 19"/>
    <property type="match status" value="1"/>
</dbReference>